<evidence type="ECO:0000259" key="2">
    <source>
        <dbReference type="Pfam" id="PF00496"/>
    </source>
</evidence>
<protein>
    <submittedName>
        <fullName evidence="4">SgrR family transcriptional regulator</fullName>
    </submittedName>
</protein>
<keyword evidence="1" id="KW-0238">DNA-binding</keyword>
<dbReference type="InterPro" id="IPR025370">
    <property type="entry name" value="SgrR_HTH_N"/>
</dbReference>
<dbReference type="EMBL" id="CP069127">
    <property type="protein sequence ID" value="QRG65153.1"/>
    <property type="molecule type" value="Genomic_DNA"/>
</dbReference>
<sequence>MNPNEHYMTILMSPQAKRAKDGIVSITVQELAEILYCTPRNVKMTLRKLIEDGFIEWRGGVGRGNLSQMRFLRDLEDVVGEHFLDLLDKGKIKEVMDLIYHKDLPLPLRNNLRGQLDQQFGHRVEQKDTAAVDVLRVKMTRRSASLDPAFVSSSAEAFILRQICNTLVSFDPRTNTYTPALAHDWECNEDGSRWTFFLRKGVRFHHGRTLTSKDVRYTLERLQDVNSPSRWQYREIERVEIESDHVISFSLRRPNRMFLHFFGSFYMSIIPYDVEYSERTMIGTGPFRIAEFTDQAIVLEAHEDYFLNRPLLDRVEWWMMPKDAPDDLYQLPRLGSAPLPINSPSGEFEAVLEGCQVIVFNFRKNGIHHHRAFRQSVRLLFDRLAIIQELKGNRIAPADSFFPEKSKHAHYGRPTLEEAATSLVESGYRGEPLKLYYLDRKELRDDARWLQLRCESIGLNISLHPFSLSEYYTTDADQEADLLLINEALEDDTEWGYLRLLQDEASFVHRFFDLEQHAWVEEYLDSMVQLPSRDLRDRIADRIEQEMRHENWVLFGYHINRVSKHHPALHGLYRDSFGWIDFTKAWIRKGAEARSDKKSPS</sequence>
<dbReference type="Gene3D" id="3.40.190.10">
    <property type="entry name" value="Periplasmic binding protein-like II"/>
    <property type="match status" value="1"/>
</dbReference>
<dbReference type="Pfam" id="PF00496">
    <property type="entry name" value="SBP_bac_5"/>
    <property type="match status" value="1"/>
</dbReference>
<evidence type="ECO:0000313" key="5">
    <source>
        <dbReference type="Proteomes" id="UP000596248"/>
    </source>
</evidence>
<evidence type="ECO:0000313" key="4">
    <source>
        <dbReference type="EMBL" id="QRG65153.1"/>
    </source>
</evidence>
<organism evidence="4 5">
    <name type="scientific">Brevibacillus choshinensis</name>
    <dbReference type="NCBI Taxonomy" id="54911"/>
    <lineage>
        <taxon>Bacteria</taxon>
        <taxon>Bacillati</taxon>
        <taxon>Bacillota</taxon>
        <taxon>Bacilli</taxon>
        <taxon>Bacillales</taxon>
        <taxon>Paenibacillaceae</taxon>
        <taxon>Brevibacillus</taxon>
    </lineage>
</organism>
<evidence type="ECO:0000259" key="3">
    <source>
        <dbReference type="Pfam" id="PF12793"/>
    </source>
</evidence>
<dbReference type="InterPro" id="IPR036390">
    <property type="entry name" value="WH_DNA-bd_sf"/>
</dbReference>
<dbReference type="InterPro" id="IPR000914">
    <property type="entry name" value="SBP_5_dom"/>
</dbReference>
<feature type="domain" description="Solute-binding protein family 5" evidence="2">
    <location>
        <begin position="177"/>
        <end position="486"/>
    </location>
</feature>
<evidence type="ECO:0000256" key="1">
    <source>
        <dbReference type="ARBA" id="ARBA00023125"/>
    </source>
</evidence>
<dbReference type="RefSeq" id="WP_203254671.1">
    <property type="nucleotide sequence ID" value="NZ_CP069127.1"/>
</dbReference>
<feature type="domain" description="Transcriptional regulator SgrR N-terminal HTH" evidence="3">
    <location>
        <begin position="21"/>
        <end position="116"/>
    </location>
</feature>
<dbReference type="Proteomes" id="UP000596248">
    <property type="component" value="Chromosome"/>
</dbReference>
<dbReference type="PANTHER" id="PTHR30290">
    <property type="entry name" value="PERIPLASMIC BINDING COMPONENT OF ABC TRANSPORTER"/>
    <property type="match status" value="1"/>
</dbReference>
<dbReference type="SUPFAM" id="SSF53850">
    <property type="entry name" value="Periplasmic binding protein-like II"/>
    <property type="match status" value="1"/>
</dbReference>
<proteinExistence type="predicted"/>
<reference evidence="4 5" key="1">
    <citation type="submission" date="2021-01" db="EMBL/GenBank/DDBJ databases">
        <title>Identification of strong promoters based on the transcriptome of Brevibacillus choshinensis.</title>
        <authorList>
            <person name="Yao D."/>
            <person name="Zhang K."/>
            <person name="Wu J."/>
        </authorList>
    </citation>
    <scope>NUCLEOTIDE SEQUENCE [LARGE SCALE GENOMIC DNA]</scope>
    <source>
        <strain evidence="4 5">HPD31-SP3</strain>
    </source>
</reference>
<name>A0ABX7FHB1_BRECH</name>
<gene>
    <name evidence="4" type="ORF">JNE38_16000</name>
</gene>
<dbReference type="InterPro" id="IPR039424">
    <property type="entry name" value="SBP_5"/>
</dbReference>
<dbReference type="SUPFAM" id="SSF46785">
    <property type="entry name" value="Winged helix' DNA-binding domain"/>
    <property type="match status" value="1"/>
</dbReference>
<dbReference type="Gene3D" id="3.10.105.10">
    <property type="entry name" value="Dipeptide-binding Protein, Domain 3"/>
    <property type="match status" value="1"/>
</dbReference>
<keyword evidence="5" id="KW-1185">Reference proteome</keyword>
<dbReference type="Pfam" id="PF12793">
    <property type="entry name" value="SgrR_N"/>
    <property type="match status" value="1"/>
</dbReference>
<dbReference type="PANTHER" id="PTHR30290:SF72">
    <property type="entry name" value="HTH-TYPE TRANSCRIPTIONAL REGULATOR SGRR"/>
    <property type="match status" value="1"/>
</dbReference>
<accession>A0ABX7FHB1</accession>